<evidence type="ECO:0000256" key="15">
    <source>
        <dbReference type="RuleBase" id="RU003750"/>
    </source>
</evidence>
<dbReference type="Pfam" id="PF01066">
    <property type="entry name" value="CDP-OH_P_transf"/>
    <property type="match status" value="1"/>
</dbReference>
<evidence type="ECO:0000256" key="4">
    <source>
        <dbReference type="ARBA" id="ARBA00013174"/>
    </source>
</evidence>
<dbReference type="Gene3D" id="1.20.120.1760">
    <property type="match status" value="1"/>
</dbReference>
<evidence type="ECO:0000256" key="13">
    <source>
        <dbReference type="ARBA" id="ARBA00023264"/>
    </source>
</evidence>
<dbReference type="GO" id="GO:0003882">
    <property type="term" value="F:CDP-diacylglycerol-serine O-phosphatidyltransferase activity"/>
    <property type="evidence" value="ECO:0007669"/>
    <property type="project" value="UniProtKB-EC"/>
</dbReference>
<evidence type="ECO:0000256" key="1">
    <source>
        <dbReference type="ARBA" id="ARBA00000287"/>
    </source>
</evidence>
<dbReference type="NCBIfam" id="TIGR00473">
    <property type="entry name" value="pssA"/>
    <property type="match status" value="1"/>
</dbReference>
<evidence type="ECO:0000256" key="6">
    <source>
        <dbReference type="ARBA" id="ARBA00022516"/>
    </source>
</evidence>
<evidence type="ECO:0000256" key="14">
    <source>
        <dbReference type="ARBA" id="ARBA00032361"/>
    </source>
</evidence>
<feature type="transmembrane region" description="Helical" evidence="17">
    <location>
        <begin position="222"/>
        <end position="253"/>
    </location>
</feature>
<feature type="transmembrane region" description="Helical" evidence="17">
    <location>
        <begin position="14"/>
        <end position="37"/>
    </location>
</feature>
<evidence type="ECO:0000256" key="10">
    <source>
        <dbReference type="ARBA" id="ARBA00023098"/>
    </source>
</evidence>
<dbReference type="InterPro" id="IPR050324">
    <property type="entry name" value="CDP-alcohol_PTase-I"/>
</dbReference>
<dbReference type="InterPro" id="IPR000462">
    <property type="entry name" value="CDP-OH_P_trans"/>
</dbReference>
<dbReference type="InterPro" id="IPR048254">
    <property type="entry name" value="CDP_ALCOHOL_P_TRANSF_CS"/>
</dbReference>
<gene>
    <name evidence="18" type="ORF">MFUM_0014</name>
</gene>
<evidence type="ECO:0000256" key="5">
    <source>
        <dbReference type="ARBA" id="ARBA00017171"/>
    </source>
</evidence>
<comment type="catalytic activity">
    <reaction evidence="1">
        <text>a CDP-1,2-diacyl-sn-glycerol + L-serine = a 1,2-diacyl-sn-glycero-3-phospho-L-serine + CMP + H(+)</text>
        <dbReference type="Rhea" id="RHEA:16913"/>
        <dbReference type="ChEBI" id="CHEBI:15378"/>
        <dbReference type="ChEBI" id="CHEBI:33384"/>
        <dbReference type="ChEBI" id="CHEBI:57262"/>
        <dbReference type="ChEBI" id="CHEBI:58332"/>
        <dbReference type="ChEBI" id="CHEBI:60377"/>
        <dbReference type="EC" id="2.7.8.8"/>
    </reaction>
</comment>
<keyword evidence="7 15" id="KW-0808">Transferase</keyword>
<dbReference type="InterPro" id="IPR004533">
    <property type="entry name" value="CDP-diaglyc--ser_O-PTrfase"/>
</dbReference>
<reference evidence="18" key="1">
    <citation type="submission" date="2023-03" db="EMBL/GenBank/DDBJ databases">
        <authorList>
            <person name="Cremers G."/>
            <person name="Picone N."/>
        </authorList>
    </citation>
    <scope>NUCLEOTIDE SEQUENCE</scope>
    <source>
        <strain evidence="18">Sample_alias</strain>
    </source>
</reference>
<feature type="transmembrane region" description="Helical" evidence="17">
    <location>
        <begin position="91"/>
        <end position="111"/>
    </location>
</feature>
<keyword evidence="12" id="KW-0594">Phospholipid biosynthesis</keyword>
<evidence type="ECO:0000313" key="18">
    <source>
        <dbReference type="EMBL" id="CAI9084425.1"/>
    </source>
</evidence>
<feature type="transmembrane region" description="Helical" evidence="17">
    <location>
        <begin position="150"/>
        <end position="171"/>
    </location>
</feature>
<feature type="transmembrane region" description="Helical" evidence="17">
    <location>
        <begin position="117"/>
        <end position="138"/>
    </location>
</feature>
<keyword evidence="11 17" id="KW-0472">Membrane</keyword>
<dbReference type="PANTHER" id="PTHR14269">
    <property type="entry name" value="CDP-DIACYLGLYCEROL--GLYCEROL-3-PHOSPHATE 3-PHOSPHATIDYLTRANSFERASE-RELATED"/>
    <property type="match status" value="1"/>
</dbReference>
<name>A0ABN8XCU8_9BACT</name>
<keyword evidence="13" id="KW-1208">Phospholipid metabolism</keyword>
<comment type="similarity">
    <text evidence="3 15">Belongs to the CDP-alcohol phosphatidyltransferase class-I family.</text>
</comment>
<keyword evidence="10" id="KW-0443">Lipid metabolism</keyword>
<evidence type="ECO:0000256" key="2">
    <source>
        <dbReference type="ARBA" id="ARBA00004127"/>
    </source>
</evidence>
<dbReference type="PROSITE" id="PS00379">
    <property type="entry name" value="CDP_ALCOHOL_P_TRANSF"/>
    <property type="match status" value="1"/>
</dbReference>
<dbReference type="Proteomes" id="UP001161497">
    <property type="component" value="Chromosome"/>
</dbReference>
<protein>
    <recommendedName>
        <fullName evidence="5">CDP-diacylglycerol--serine O-phosphatidyltransferase</fullName>
        <ecNumber evidence="4">2.7.8.8</ecNumber>
    </recommendedName>
    <alternativeName>
        <fullName evidence="14">Phosphatidylserine synthase</fullName>
    </alternativeName>
</protein>
<evidence type="ECO:0000256" key="17">
    <source>
        <dbReference type="SAM" id="Phobius"/>
    </source>
</evidence>
<proteinExistence type="inferred from homology"/>
<evidence type="ECO:0000256" key="7">
    <source>
        <dbReference type="ARBA" id="ARBA00022679"/>
    </source>
</evidence>
<evidence type="ECO:0000256" key="9">
    <source>
        <dbReference type="ARBA" id="ARBA00022989"/>
    </source>
</evidence>
<keyword evidence="6" id="KW-0444">Lipid biosynthesis</keyword>
<dbReference type="EMBL" id="OX458932">
    <property type="protein sequence ID" value="CAI9084425.1"/>
    <property type="molecule type" value="Genomic_DNA"/>
</dbReference>
<keyword evidence="9 17" id="KW-1133">Transmembrane helix</keyword>
<evidence type="ECO:0000256" key="8">
    <source>
        <dbReference type="ARBA" id="ARBA00022692"/>
    </source>
</evidence>
<sequence length="305" mass="34881">MAMNEWDAKKEEKIYLLPNLLTAGNLICGFLAILKILEGSILRDSDTAGWIHTYENSLDFILAAFVFDVLDGRLARFGGKESMFGREFDSLADLISFGVAPALLVFEIVLYQFPHKIGWIVASIYLVCGALRLARFNVLSTQYKGSNLEFTGFPIPAAAGLVCSITLLMLYFYETDRELEKGWGKYILVVLLLFLSIMMFSKNLYPSFKGITWKTKWTVPKFLFVVCILGLTIVYYKWMLAVDFLGYLLYGFFRPFISKPLRKAIEEEEGDEEEEGEREGEEKEEGKNNHLKIIQKKENSDRISL</sequence>
<dbReference type="EC" id="2.7.8.8" evidence="4"/>
<evidence type="ECO:0000313" key="19">
    <source>
        <dbReference type="Proteomes" id="UP001161497"/>
    </source>
</evidence>
<feature type="region of interest" description="Disordered" evidence="16">
    <location>
        <begin position="267"/>
        <end position="292"/>
    </location>
</feature>
<evidence type="ECO:0000256" key="11">
    <source>
        <dbReference type="ARBA" id="ARBA00023136"/>
    </source>
</evidence>
<feature type="compositionally biased region" description="Acidic residues" evidence="16">
    <location>
        <begin position="267"/>
        <end position="279"/>
    </location>
</feature>
<evidence type="ECO:0000256" key="16">
    <source>
        <dbReference type="SAM" id="MobiDB-lite"/>
    </source>
</evidence>
<dbReference type="InterPro" id="IPR043130">
    <property type="entry name" value="CDP-OH_PTrfase_TM_dom"/>
</dbReference>
<keyword evidence="19" id="KW-1185">Reference proteome</keyword>
<comment type="subcellular location">
    <subcellularLocation>
        <location evidence="2">Endomembrane system</location>
        <topology evidence="2">Multi-pass membrane protein</topology>
    </subcellularLocation>
</comment>
<organism evidence="18 19">
    <name type="scientific">Candidatus Methylacidiphilum fumarolicum</name>
    <dbReference type="NCBI Taxonomy" id="591154"/>
    <lineage>
        <taxon>Bacteria</taxon>
        <taxon>Pseudomonadati</taxon>
        <taxon>Verrucomicrobiota</taxon>
        <taxon>Methylacidiphilae</taxon>
        <taxon>Methylacidiphilales</taxon>
        <taxon>Methylacidiphilaceae</taxon>
        <taxon>Methylacidiphilum (ex Ratnadevi et al. 2023)</taxon>
    </lineage>
</organism>
<dbReference type="PANTHER" id="PTHR14269:SF61">
    <property type="entry name" value="CDP-DIACYLGLYCEROL--SERINE O-PHOSPHATIDYLTRANSFERASE"/>
    <property type="match status" value="1"/>
</dbReference>
<accession>A0ABN8XCU8</accession>
<evidence type="ECO:0000256" key="3">
    <source>
        <dbReference type="ARBA" id="ARBA00010441"/>
    </source>
</evidence>
<keyword evidence="8 17" id="KW-0812">Transmembrane</keyword>
<evidence type="ECO:0000256" key="12">
    <source>
        <dbReference type="ARBA" id="ARBA00023209"/>
    </source>
</evidence>
<feature type="transmembrane region" description="Helical" evidence="17">
    <location>
        <begin position="183"/>
        <end position="201"/>
    </location>
</feature>